<dbReference type="InterPro" id="IPR012677">
    <property type="entry name" value="Nucleotide-bd_a/b_plait_sf"/>
</dbReference>
<proteinExistence type="predicted"/>
<dbReference type="AlphaFoldDB" id="A0A183CZR3"/>
<keyword evidence="1" id="KW-0677">Repeat</keyword>
<dbReference type="PANTHER" id="PTHR15592">
    <property type="entry name" value="MATRIN 3/NUCLEAR PROTEIN 220-RELATED"/>
    <property type="match status" value="1"/>
</dbReference>
<dbReference type="InterPro" id="IPR021790">
    <property type="entry name" value="PTBP1-like_RRM2"/>
</dbReference>
<dbReference type="WBParaSite" id="GPUH_0000195901-mRNA-1">
    <property type="protein sequence ID" value="GPUH_0000195901-mRNA-1"/>
    <property type="gene ID" value="GPUH_0000195901"/>
</dbReference>
<dbReference type="EMBL" id="UYRT01002673">
    <property type="protein sequence ID" value="VDK31322.1"/>
    <property type="molecule type" value="Genomic_DNA"/>
</dbReference>
<organism evidence="6">
    <name type="scientific">Gongylonema pulchrum</name>
    <dbReference type="NCBI Taxonomy" id="637853"/>
    <lineage>
        <taxon>Eukaryota</taxon>
        <taxon>Metazoa</taxon>
        <taxon>Ecdysozoa</taxon>
        <taxon>Nematoda</taxon>
        <taxon>Chromadorea</taxon>
        <taxon>Rhabditida</taxon>
        <taxon>Spirurina</taxon>
        <taxon>Spiruromorpha</taxon>
        <taxon>Spiruroidea</taxon>
        <taxon>Gongylonematidae</taxon>
        <taxon>Gongylonema</taxon>
    </lineage>
</organism>
<sequence>MESPYFLTFLVSAMSCNCKSSFESEHANLLQASNLLVLGNGSAGGTGAAPVSSSALDISACTQQQPNSVLRVIIENMLYPVTLDVLHQIFSRYGKVLRIITFNKNSNPFLQNCRIFYSAITVAARKGEEGEQVLFL</sequence>
<evidence type="ECO:0000313" key="4">
    <source>
        <dbReference type="EMBL" id="VDK31322.1"/>
    </source>
</evidence>
<dbReference type="InterPro" id="IPR035979">
    <property type="entry name" value="RBD_domain_sf"/>
</dbReference>
<keyword evidence="2" id="KW-0694">RNA-binding</keyword>
<feature type="domain" description="PTBP1-like RNA recognition motif 2" evidence="3">
    <location>
        <begin position="62"/>
        <end position="96"/>
    </location>
</feature>
<dbReference type="Gene3D" id="3.30.70.330">
    <property type="match status" value="1"/>
</dbReference>
<evidence type="ECO:0000259" key="3">
    <source>
        <dbReference type="Pfam" id="PF11835"/>
    </source>
</evidence>
<evidence type="ECO:0000256" key="2">
    <source>
        <dbReference type="ARBA" id="ARBA00022884"/>
    </source>
</evidence>
<dbReference type="Proteomes" id="UP000271098">
    <property type="component" value="Unassembled WGS sequence"/>
</dbReference>
<reference evidence="6" key="1">
    <citation type="submission" date="2016-06" db="UniProtKB">
        <authorList>
            <consortium name="WormBaseParasite"/>
        </authorList>
    </citation>
    <scope>IDENTIFICATION</scope>
</reference>
<name>A0A183CZR3_9BILA</name>
<accession>A0A183CZR3</accession>
<protein>
    <submittedName>
        <fullName evidence="6">RRM_8 domain-containing protein</fullName>
    </submittedName>
</protein>
<reference evidence="4 5" key="2">
    <citation type="submission" date="2018-11" db="EMBL/GenBank/DDBJ databases">
        <authorList>
            <consortium name="Pathogen Informatics"/>
        </authorList>
    </citation>
    <scope>NUCLEOTIDE SEQUENCE [LARGE SCALE GENOMIC DNA]</scope>
</reference>
<dbReference type="OrthoDB" id="296632at2759"/>
<dbReference type="Pfam" id="PF11835">
    <property type="entry name" value="RRM_8"/>
    <property type="match status" value="1"/>
</dbReference>
<gene>
    <name evidence="4" type="ORF">GPUH_LOCUS1952</name>
</gene>
<dbReference type="GO" id="GO:0003723">
    <property type="term" value="F:RNA binding"/>
    <property type="evidence" value="ECO:0007669"/>
    <property type="project" value="UniProtKB-KW"/>
</dbReference>
<evidence type="ECO:0000313" key="6">
    <source>
        <dbReference type="WBParaSite" id="GPUH_0000195901-mRNA-1"/>
    </source>
</evidence>
<keyword evidence="5" id="KW-1185">Reference proteome</keyword>
<evidence type="ECO:0000313" key="5">
    <source>
        <dbReference type="Proteomes" id="UP000271098"/>
    </source>
</evidence>
<dbReference type="SUPFAM" id="SSF54928">
    <property type="entry name" value="RNA-binding domain, RBD"/>
    <property type="match status" value="1"/>
</dbReference>
<evidence type="ECO:0000256" key="1">
    <source>
        <dbReference type="ARBA" id="ARBA00022737"/>
    </source>
</evidence>